<accession>A0A839A976</accession>
<dbReference type="EMBL" id="JACFXV010000038">
    <property type="protein sequence ID" value="MBA5776160.1"/>
    <property type="molecule type" value="Genomic_DNA"/>
</dbReference>
<proteinExistence type="predicted"/>
<dbReference type="Proteomes" id="UP000541109">
    <property type="component" value="Unassembled WGS sequence"/>
</dbReference>
<evidence type="ECO:0000313" key="1">
    <source>
        <dbReference type="EMBL" id="MBA5776160.1"/>
    </source>
</evidence>
<evidence type="ECO:0008006" key="3">
    <source>
        <dbReference type="Google" id="ProtNLM"/>
    </source>
</evidence>
<sequence length="256" mass="27713">MLFAAEADAADYGASAQPTEEKPLIESGWEFQATLYLWATALTGTVGIGNLPDADVDISFADILEDLDAAVMGAFLAKNGDWLFLADLVYSDLSTRTTLNVANSPTLKLSQTLLIASAVGGYELPLGHPDLDLSVTAGVRYQRLTTETTLKSGVFPISVETDITEDWVDPVVGFLLHYDINDRWFVNAIADVGGFGVGSQFTTQGFLTVGYNWTDTVSTAFGYRALYTDYESGSGANRFEYETTLHGPFLSIGIHF</sequence>
<dbReference type="RefSeq" id="WP_182162307.1">
    <property type="nucleotide sequence ID" value="NZ_JACFXV010000038.1"/>
</dbReference>
<protein>
    <recommendedName>
        <fullName evidence="3">Outer membrane protein beta-barrel domain-containing protein</fullName>
    </recommendedName>
</protein>
<name>A0A839A976_9HYPH</name>
<evidence type="ECO:0000313" key="2">
    <source>
        <dbReference type="Proteomes" id="UP000541109"/>
    </source>
</evidence>
<comment type="caution">
    <text evidence="1">The sequence shown here is derived from an EMBL/GenBank/DDBJ whole genome shotgun (WGS) entry which is preliminary data.</text>
</comment>
<reference evidence="1 2" key="1">
    <citation type="submission" date="2020-07" db="EMBL/GenBank/DDBJ databases">
        <title>Stappia sp., F7233, whole genome shotgun sequencing project.</title>
        <authorList>
            <person name="Jiang S."/>
            <person name="Liu Z.W."/>
            <person name="Du Z.J."/>
        </authorList>
    </citation>
    <scope>NUCLEOTIDE SEQUENCE [LARGE SCALE GENOMIC DNA]</scope>
    <source>
        <strain evidence="1 2">F7233</strain>
    </source>
</reference>
<keyword evidence="2" id="KW-1185">Reference proteome</keyword>
<dbReference type="AlphaFoldDB" id="A0A839A976"/>
<gene>
    <name evidence="1" type="ORF">H2509_03375</name>
</gene>
<organism evidence="1 2">
    <name type="scientific">Stappia albiluteola</name>
    <dbReference type="NCBI Taxonomy" id="2758565"/>
    <lineage>
        <taxon>Bacteria</taxon>
        <taxon>Pseudomonadati</taxon>
        <taxon>Pseudomonadota</taxon>
        <taxon>Alphaproteobacteria</taxon>
        <taxon>Hyphomicrobiales</taxon>
        <taxon>Stappiaceae</taxon>
        <taxon>Stappia</taxon>
    </lineage>
</organism>